<reference evidence="13 14" key="1">
    <citation type="journal article" date="2015" name="J. Bacteriol.">
        <title>Resources for Genetic and Genomic Analysis of Emerging Pathogen Acinetobacter baumannii.</title>
        <authorList>
            <person name="Gallagher L.A."/>
            <person name="Ramage E."/>
            <person name="Weiss E.J."/>
            <person name="Radey M."/>
            <person name="Hayden H.S."/>
            <person name="Held K.G."/>
            <person name="Huse H.K."/>
            <person name="Zurawski D.V."/>
            <person name="Brittnacher M.J."/>
            <person name="Manoil C."/>
        </authorList>
    </citation>
    <scope>NUCLEOTIDE SEQUENCE [LARGE SCALE GENOMIC DNA]</scope>
    <source>
        <strain evidence="13 14">AB5075-UW</strain>
    </source>
</reference>
<feature type="signal peptide" evidence="10">
    <location>
        <begin position="1"/>
        <end position="37"/>
    </location>
</feature>
<evidence type="ECO:0000256" key="10">
    <source>
        <dbReference type="SAM" id="SignalP"/>
    </source>
</evidence>
<evidence type="ECO:0000256" key="8">
    <source>
        <dbReference type="PROSITE-ProRule" id="PRU01360"/>
    </source>
</evidence>
<evidence type="ECO:0000256" key="1">
    <source>
        <dbReference type="ARBA" id="ARBA00004571"/>
    </source>
</evidence>
<keyword evidence="10" id="KW-0732">Signal</keyword>
<evidence type="ECO:0000259" key="12">
    <source>
        <dbReference type="Pfam" id="PF07715"/>
    </source>
</evidence>
<dbReference type="PROSITE" id="PS52016">
    <property type="entry name" value="TONB_DEPENDENT_REC_3"/>
    <property type="match status" value="1"/>
</dbReference>
<dbReference type="PANTHER" id="PTHR47234:SF2">
    <property type="entry name" value="TONB-DEPENDENT RECEPTOR"/>
    <property type="match status" value="1"/>
</dbReference>
<dbReference type="InterPro" id="IPR012910">
    <property type="entry name" value="Plug_dom"/>
</dbReference>
<keyword evidence="2 8" id="KW-0813">Transport</keyword>
<comment type="similarity">
    <text evidence="8 9">Belongs to the TonB-dependent receptor family.</text>
</comment>
<dbReference type="InterPro" id="IPR036942">
    <property type="entry name" value="Beta-barrel_TonB_sf"/>
</dbReference>
<dbReference type="InterPro" id="IPR000531">
    <property type="entry name" value="Beta-barrel_TonB"/>
</dbReference>
<dbReference type="InterPro" id="IPR037066">
    <property type="entry name" value="Plug_dom_sf"/>
</dbReference>
<proteinExistence type="inferred from homology"/>
<keyword evidence="3 8" id="KW-1134">Transmembrane beta strand</keyword>
<gene>
    <name evidence="13" type="ORF">ABUW_2228</name>
</gene>
<evidence type="ECO:0000313" key="14">
    <source>
        <dbReference type="Proteomes" id="UP000032746"/>
    </source>
</evidence>
<dbReference type="GO" id="GO:0009279">
    <property type="term" value="C:cell outer membrane"/>
    <property type="evidence" value="ECO:0007669"/>
    <property type="project" value="UniProtKB-SubCell"/>
</dbReference>
<evidence type="ECO:0000256" key="9">
    <source>
        <dbReference type="RuleBase" id="RU003357"/>
    </source>
</evidence>
<dbReference type="SUPFAM" id="SSF56935">
    <property type="entry name" value="Porins"/>
    <property type="match status" value="1"/>
</dbReference>
<evidence type="ECO:0000256" key="4">
    <source>
        <dbReference type="ARBA" id="ARBA00022692"/>
    </source>
</evidence>
<keyword evidence="13" id="KW-0675">Receptor</keyword>
<name>A0A0D5YJI0_ACIBA</name>
<evidence type="ECO:0000256" key="5">
    <source>
        <dbReference type="ARBA" id="ARBA00023077"/>
    </source>
</evidence>
<evidence type="ECO:0000256" key="6">
    <source>
        <dbReference type="ARBA" id="ARBA00023136"/>
    </source>
</evidence>
<feature type="chain" id="PRO_5015035809" evidence="10">
    <location>
        <begin position="38"/>
        <end position="904"/>
    </location>
</feature>
<evidence type="ECO:0000313" key="13">
    <source>
        <dbReference type="EMBL" id="AKA31956.1"/>
    </source>
</evidence>
<keyword evidence="5 9" id="KW-0798">TonB box</keyword>
<comment type="subcellular location">
    <subcellularLocation>
        <location evidence="1 8">Cell outer membrane</location>
        <topology evidence="1 8">Multi-pass membrane protein</topology>
    </subcellularLocation>
</comment>
<dbReference type="Pfam" id="PF07715">
    <property type="entry name" value="Plug"/>
    <property type="match status" value="1"/>
</dbReference>
<keyword evidence="7 8" id="KW-0998">Cell outer membrane</keyword>
<dbReference type="Proteomes" id="UP000032746">
    <property type="component" value="Chromosome"/>
</dbReference>
<dbReference type="AlphaFoldDB" id="A0A0D5YJI0"/>
<protein>
    <submittedName>
        <fullName evidence="13">TonB-dependent receptor</fullName>
    </submittedName>
</protein>
<feature type="domain" description="TonB-dependent receptor plug" evidence="12">
    <location>
        <begin position="68"/>
        <end position="180"/>
    </location>
</feature>
<dbReference type="InterPro" id="IPR039426">
    <property type="entry name" value="TonB-dep_rcpt-like"/>
</dbReference>
<dbReference type="EMBL" id="CP008706">
    <property type="protein sequence ID" value="AKA31956.1"/>
    <property type="molecule type" value="Genomic_DNA"/>
</dbReference>
<reference evidence="14" key="2">
    <citation type="submission" date="2015-03" db="EMBL/GenBank/DDBJ databases">
        <authorList>
            <person name="Gallagher L.A."/>
            <person name="Hayden H.S."/>
            <person name="Weiss E.J."/>
            <person name="Hager K.R."/>
            <person name="Ramage E."/>
            <person name="Radey M.R."/>
            <person name="Bydalek R."/>
            <person name="Manoil C."/>
            <person name="Miller S.I."/>
            <person name="Brittnacher M.J."/>
        </authorList>
    </citation>
    <scope>NUCLEOTIDE SEQUENCE [LARGE SCALE GENOMIC DNA]</scope>
    <source>
        <strain evidence="14">AB5075-UW</strain>
    </source>
</reference>
<evidence type="ECO:0000256" key="2">
    <source>
        <dbReference type="ARBA" id="ARBA00022448"/>
    </source>
</evidence>
<dbReference type="PATRIC" id="fig|470.1314.peg.2343"/>
<dbReference type="Pfam" id="PF00593">
    <property type="entry name" value="TonB_dep_Rec_b-barrel"/>
    <property type="match status" value="1"/>
</dbReference>
<dbReference type="Gene3D" id="2.170.130.10">
    <property type="entry name" value="TonB-dependent receptor, plug domain"/>
    <property type="match status" value="1"/>
</dbReference>
<sequence length="904" mass="98208">MKKKYNVRSQATPKIGKTILKLSTLSLSMMCLTMAQAAETEQSSTDEKPTKVVKVAVTGSSIKGVAAQSASPITVVKVDEILKQGVTTTEEALAKISANQSSFVTAQNVGASGTVGSAADLRGIGANKTLILLNGRRLAANAYDSGVTNLNIIPLAMLDRIEVLRDGASAIYGTDAIGGVINFITKKQFTGLNISGGLTQPEQNGGDTQDVSVFGGYGDLDENGFNIFGVVDYRHGNDVMAKDRKVSKRGGLLPELGITKGSSGSFPANFYDTKTGTEGNPYAATGCGNNPLVYAQGGFCRYNSQAVIGIVPKTEDISALGRATFKLNDNINAVAEYVYARNEITTSVAPDVFFDLTLNPDSKYYPGNGITPAMNKVSGPLELYIRSQAGNRVSSSINESHRIFGGLEGEAYGWDINTGITYAHSEAEDRLNSGYLNYKKTQEALNNGILNPFGPQAPEDAGLWDTLGVTGTYLKADVDSTTVDFTASRPIFTLPAGDVGFAIGASYRHDEWTSNVVSEVASQAPSTGVDPDEPTNKGKRDIKAVFTELHIPLHKTLEAQLAARYDDYSDFGDTFNPKFALRWEPIKQLMFRTSYSTGFRAPTLWEVNAPNSITNTSAYYNDPVLCPNGPPKNPGDTLPPGGVASRDCETQFDRKNGGNKDLDPEESKSFTAGLVLEPIKNLVLTLDYFNIEVENQIAALPEGDIFNNPTKYADKFVRNPDGTLNHIITTQDNMGDLKTSGVDVSLNYITPMTATGRFGFGIDGTYVIKYKYQNEKDGEWISSLGAYVGDAPIIRWKHTANLYWNYQNWGVNFQQQFTRGYDDQNSSSSVAEGYRDHKVSDYTIYNISGTYKGFKNLEVTAGIKNIFDEDPPASNVGDNFQMGYDPRYADPLGRTYFVRGTYKF</sequence>
<feature type="domain" description="TonB-dependent receptor-like beta-barrel" evidence="11">
    <location>
        <begin position="386"/>
        <end position="866"/>
    </location>
</feature>
<evidence type="ECO:0000259" key="11">
    <source>
        <dbReference type="Pfam" id="PF00593"/>
    </source>
</evidence>
<dbReference type="Gene3D" id="2.40.170.20">
    <property type="entry name" value="TonB-dependent receptor, beta-barrel domain"/>
    <property type="match status" value="1"/>
</dbReference>
<accession>A0A0D5YJI0</accession>
<organism evidence="13 14">
    <name type="scientific">Acinetobacter baumannii</name>
    <dbReference type="NCBI Taxonomy" id="470"/>
    <lineage>
        <taxon>Bacteria</taxon>
        <taxon>Pseudomonadati</taxon>
        <taxon>Pseudomonadota</taxon>
        <taxon>Gammaproteobacteria</taxon>
        <taxon>Moraxellales</taxon>
        <taxon>Moraxellaceae</taxon>
        <taxon>Acinetobacter</taxon>
        <taxon>Acinetobacter calcoaceticus/baumannii complex</taxon>
    </lineage>
</organism>
<keyword evidence="4 8" id="KW-0812">Transmembrane</keyword>
<evidence type="ECO:0000256" key="7">
    <source>
        <dbReference type="ARBA" id="ARBA00023237"/>
    </source>
</evidence>
<evidence type="ECO:0000256" key="3">
    <source>
        <dbReference type="ARBA" id="ARBA00022452"/>
    </source>
</evidence>
<dbReference type="PANTHER" id="PTHR47234">
    <property type="match status" value="1"/>
</dbReference>
<keyword evidence="6 8" id="KW-0472">Membrane</keyword>
<dbReference type="CDD" id="cd01347">
    <property type="entry name" value="ligand_gated_channel"/>
    <property type="match status" value="1"/>
</dbReference>
<dbReference type="RefSeq" id="WP_000731494.1">
    <property type="nucleotide sequence ID" value="NZ_AP031576.1"/>
</dbReference>